<evidence type="ECO:0000256" key="2">
    <source>
        <dbReference type="SAM" id="SignalP"/>
    </source>
</evidence>
<feature type="signal peptide" evidence="2">
    <location>
        <begin position="1"/>
        <end position="25"/>
    </location>
</feature>
<keyword evidence="4" id="KW-1185">Reference proteome</keyword>
<dbReference type="CDD" id="cd13665">
    <property type="entry name" value="PBP2_TRAP_Dctp3_4"/>
    <property type="match status" value="1"/>
</dbReference>
<dbReference type="InterPro" id="IPR018389">
    <property type="entry name" value="DctP_fam"/>
</dbReference>
<sequence length="345" mass="37096">MLLKKLATAVAAVGLAALSATHAFADTVTIRYSNWLPPSFFLWDDVIEPWLADIEKVTEGRVKVEVAPKVVGTVPAQYDVVHDGLADMSWMVAGYTPGRFPQIEFGDLPLIGTKTAARGPVIDRMYRKHLADNGVFEGVYPVSLLSVSPLQMVTKGAKVESVEQLKGMKFRSSSPTLTEVLNLLGAVPILKSAAEAYEMLATGTIDGQITNLNTIPGFNQLDLMDGVYVVPGGLANAVIIMGLNADKWAQISPEDQKAIMEISGEAFARKVGQAYDDADAKALESMKTAGYHMGEATPEAIEKIKTTLKPIEDAWLKKAEEAGLSNAPEILSEFKAEVAAEEGTN</sequence>
<name>A0ABV3SKZ2_9HYPH</name>
<proteinExistence type="predicted"/>
<accession>A0ABV3SKZ2</accession>
<dbReference type="PANTHER" id="PTHR33376">
    <property type="match status" value="1"/>
</dbReference>
<gene>
    <name evidence="3" type="ORF">ABGN05_17425</name>
</gene>
<reference evidence="3 4" key="1">
    <citation type="submission" date="2024-05" db="EMBL/GenBank/DDBJ databases">
        <authorList>
            <person name="Jiang F."/>
        </authorList>
    </citation>
    <scope>NUCLEOTIDE SEQUENCE [LARGE SCALE GENOMIC DNA]</scope>
    <source>
        <strain evidence="3 4">LZ166</strain>
    </source>
</reference>
<dbReference type="RefSeq" id="WP_367955323.1">
    <property type="nucleotide sequence ID" value="NZ_JBDPGJ010000004.1"/>
</dbReference>
<dbReference type="InterPro" id="IPR038404">
    <property type="entry name" value="TRAP_DctP_sf"/>
</dbReference>
<dbReference type="SUPFAM" id="SSF53850">
    <property type="entry name" value="Periplasmic binding protein-like II"/>
    <property type="match status" value="1"/>
</dbReference>
<dbReference type="EMBL" id="JBDPGJ010000004">
    <property type="protein sequence ID" value="MEX0407443.1"/>
    <property type="molecule type" value="Genomic_DNA"/>
</dbReference>
<feature type="chain" id="PRO_5046161454" evidence="2">
    <location>
        <begin position="26"/>
        <end position="345"/>
    </location>
</feature>
<keyword evidence="1 2" id="KW-0732">Signal</keyword>
<dbReference type="Pfam" id="PF03480">
    <property type="entry name" value="DctP"/>
    <property type="match status" value="1"/>
</dbReference>
<dbReference type="Proteomes" id="UP001556692">
    <property type="component" value="Unassembled WGS sequence"/>
</dbReference>
<evidence type="ECO:0000313" key="4">
    <source>
        <dbReference type="Proteomes" id="UP001556692"/>
    </source>
</evidence>
<comment type="caution">
    <text evidence="3">The sequence shown here is derived from an EMBL/GenBank/DDBJ whole genome shotgun (WGS) entry which is preliminary data.</text>
</comment>
<evidence type="ECO:0000256" key="1">
    <source>
        <dbReference type="ARBA" id="ARBA00022729"/>
    </source>
</evidence>
<dbReference type="Gene3D" id="3.40.190.170">
    <property type="entry name" value="Bacterial extracellular solute-binding protein, family 7"/>
    <property type="match status" value="1"/>
</dbReference>
<protein>
    <submittedName>
        <fullName evidence="3">TRAP transporter substrate-binding protein</fullName>
    </submittedName>
</protein>
<evidence type="ECO:0000313" key="3">
    <source>
        <dbReference type="EMBL" id="MEX0407443.1"/>
    </source>
</evidence>
<dbReference type="PANTHER" id="PTHR33376:SF15">
    <property type="entry name" value="BLL6794 PROTEIN"/>
    <property type="match status" value="1"/>
</dbReference>
<organism evidence="3 4">
    <name type="scientific">Aquibium pacificus</name>
    <dbReference type="NCBI Taxonomy" id="3153579"/>
    <lineage>
        <taxon>Bacteria</taxon>
        <taxon>Pseudomonadati</taxon>
        <taxon>Pseudomonadota</taxon>
        <taxon>Alphaproteobacteria</taxon>
        <taxon>Hyphomicrobiales</taxon>
        <taxon>Phyllobacteriaceae</taxon>
        <taxon>Aquibium</taxon>
    </lineage>
</organism>
<dbReference type="NCBIfam" id="NF037995">
    <property type="entry name" value="TRAP_S1"/>
    <property type="match status" value="1"/>
</dbReference>